<keyword evidence="1" id="KW-0472">Membrane</keyword>
<sequence length="116" mass="12876">MYLATTAKTVSPNLAPIAEWLGASDPENAVMAYFVMYLIINALSIVVFNLGFARKLPILKTVVVYVVMFLGNFIITILSFSLPIIESLLIAAVILGVYKIQLRRHKKEEAMAENES</sequence>
<comment type="caution">
    <text evidence="2">The sequence shown here is derived from an EMBL/GenBank/DDBJ whole genome shotgun (WGS) entry which is preliminary data.</text>
</comment>
<feature type="transmembrane region" description="Helical" evidence="1">
    <location>
        <begin position="84"/>
        <end position="102"/>
    </location>
</feature>
<keyword evidence="3" id="KW-1185">Reference proteome</keyword>
<dbReference type="RefSeq" id="WP_110936490.1">
    <property type="nucleotide sequence ID" value="NZ_KZ614146.1"/>
</dbReference>
<protein>
    <recommendedName>
        <fullName evidence="4">YlaH-like protein</fullName>
    </recommendedName>
</protein>
<feature type="transmembrane region" description="Helical" evidence="1">
    <location>
        <begin position="30"/>
        <end position="51"/>
    </location>
</feature>
<keyword evidence="1" id="KW-1133">Transmembrane helix</keyword>
<accession>A0A3A9KDP1</accession>
<reference evidence="2 3" key="1">
    <citation type="submission" date="2017-10" db="EMBL/GenBank/DDBJ databases">
        <title>Bacillus sp. nov., a halophilic bacterium isolated from a Keqin Lake.</title>
        <authorList>
            <person name="Wang H."/>
        </authorList>
    </citation>
    <scope>NUCLEOTIDE SEQUENCE [LARGE SCALE GENOMIC DNA]</scope>
    <source>
        <strain evidence="2 3">KCTC 13187</strain>
    </source>
</reference>
<organism evidence="2 3">
    <name type="scientific">Salipaludibacillus neizhouensis</name>
    <dbReference type="NCBI Taxonomy" id="885475"/>
    <lineage>
        <taxon>Bacteria</taxon>
        <taxon>Bacillati</taxon>
        <taxon>Bacillota</taxon>
        <taxon>Bacilli</taxon>
        <taxon>Bacillales</taxon>
        <taxon>Bacillaceae</taxon>
    </lineage>
</organism>
<evidence type="ECO:0000256" key="1">
    <source>
        <dbReference type="SAM" id="Phobius"/>
    </source>
</evidence>
<name>A0A3A9KDP1_9BACI</name>
<evidence type="ECO:0000313" key="2">
    <source>
        <dbReference type="EMBL" id="RKL68870.1"/>
    </source>
</evidence>
<evidence type="ECO:0000313" key="3">
    <source>
        <dbReference type="Proteomes" id="UP000281498"/>
    </source>
</evidence>
<gene>
    <name evidence="2" type="ORF">CR203_02180</name>
</gene>
<evidence type="ECO:0008006" key="4">
    <source>
        <dbReference type="Google" id="ProtNLM"/>
    </source>
</evidence>
<dbReference type="InterPro" id="IPR025620">
    <property type="entry name" value="YlaH"/>
</dbReference>
<dbReference type="Pfam" id="PF14036">
    <property type="entry name" value="YlaH"/>
    <property type="match status" value="1"/>
</dbReference>
<dbReference type="Proteomes" id="UP000281498">
    <property type="component" value="Unassembled WGS sequence"/>
</dbReference>
<dbReference type="EMBL" id="PDOE01000001">
    <property type="protein sequence ID" value="RKL68870.1"/>
    <property type="molecule type" value="Genomic_DNA"/>
</dbReference>
<dbReference type="AlphaFoldDB" id="A0A3A9KDP1"/>
<proteinExistence type="predicted"/>
<feature type="transmembrane region" description="Helical" evidence="1">
    <location>
        <begin position="58"/>
        <end position="78"/>
    </location>
</feature>
<keyword evidence="1" id="KW-0812">Transmembrane</keyword>
<dbReference type="OrthoDB" id="2680377at2"/>